<evidence type="ECO:0000256" key="10">
    <source>
        <dbReference type="ARBA" id="ARBA00022822"/>
    </source>
</evidence>
<dbReference type="Proteomes" id="UP000242642">
    <property type="component" value="Unassembled WGS sequence"/>
</dbReference>
<reference evidence="21" key="1">
    <citation type="submission" date="2016-10" db="EMBL/GenBank/DDBJ databases">
        <authorList>
            <person name="Varghese N."/>
            <person name="Submissions S."/>
        </authorList>
    </citation>
    <scope>NUCLEOTIDE SEQUENCE [LARGE SCALE GENOMIC DNA]</scope>
    <source>
        <strain evidence="21">DSM 18579</strain>
    </source>
</reference>
<evidence type="ECO:0000256" key="9">
    <source>
        <dbReference type="ARBA" id="ARBA00022793"/>
    </source>
</evidence>
<keyword evidence="14" id="KW-0511">Multifunctional enzyme</keyword>
<keyword evidence="10 16" id="KW-0822">Tryptophan biosynthesis</keyword>
<name>A0A1I0ET21_9GAMM</name>
<comment type="similarity">
    <text evidence="16">Belongs to the TrpC family.</text>
</comment>
<organism evidence="20 21">
    <name type="scientific">Thorsellia anophelis DSM 18579</name>
    <dbReference type="NCBI Taxonomy" id="1123402"/>
    <lineage>
        <taxon>Bacteria</taxon>
        <taxon>Pseudomonadati</taxon>
        <taxon>Pseudomonadota</taxon>
        <taxon>Gammaproteobacteria</taxon>
        <taxon>Enterobacterales</taxon>
        <taxon>Thorselliaceae</taxon>
        <taxon>Thorsellia</taxon>
    </lineage>
</organism>
<dbReference type="GO" id="GO:0004425">
    <property type="term" value="F:indole-3-glycerol-phosphate synthase activity"/>
    <property type="evidence" value="ECO:0007669"/>
    <property type="project" value="UniProtKB-UniRule"/>
</dbReference>
<dbReference type="Pfam" id="PF00697">
    <property type="entry name" value="PRAI"/>
    <property type="match status" value="1"/>
</dbReference>
<comment type="function">
    <text evidence="15">Bifunctional enzyme that catalyzes two sequential steps of tryptophan biosynthetic pathway. The first reaction is catalyzed by the isomerase, coded by the TrpF domain; the second reaction is catalyzed by the synthase, coded by the TrpC domain.</text>
</comment>
<comment type="pathway">
    <text evidence="4 16">Amino-acid biosynthesis; L-tryptophan biosynthesis; L-tryptophan from chorismate: step 4/5.</text>
</comment>
<dbReference type="EC" id="4.1.1.48" evidence="16"/>
<dbReference type="RefSeq" id="WP_093321730.1">
    <property type="nucleotide sequence ID" value="NZ_FOHV01000031.1"/>
</dbReference>
<dbReference type="HAMAP" id="MF_00135">
    <property type="entry name" value="PRAI"/>
    <property type="match status" value="1"/>
</dbReference>
<evidence type="ECO:0000256" key="13">
    <source>
        <dbReference type="ARBA" id="ARBA00023239"/>
    </source>
</evidence>
<evidence type="ECO:0000256" key="11">
    <source>
        <dbReference type="ARBA" id="ARBA00023141"/>
    </source>
</evidence>
<dbReference type="FunFam" id="3.20.20.70:FF:000165">
    <property type="entry name" value="Multifunctional fusion protein"/>
    <property type="match status" value="1"/>
</dbReference>
<dbReference type="GO" id="GO:0004640">
    <property type="term" value="F:phosphoribosylanthranilate isomerase activity"/>
    <property type="evidence" value="ECO:0007669"/>
    <property type="project" value="UniProtKB-UniRule"/>
</dbReference>
<keyword evidence="8 16" id="KW-0028">Amino-acid biosynthesis</keyword>
<dbReference type="InterPro" id="IPR011060">
    <property type="entry name" value="RibuloseP-bd_barrel"/>
</dbReference>
<dbReference type="PANTHER" id="PTHR22854">
    <property type="entry name" value="TRYPTOPHAN BIOSYNTHESIS PROTEIN"/>
    <property type="match status" value="1"/>
</dbReference>
<evidence type="ECO:0000256" key="12">
    <source>
        <dbReference type="ARBA" id="ARBA00023235"/>
    </source>
</evidence>
<dbReference type="SUPFAM" id="SSF51366">
    <property type="entry name" value="Ribulose-phoshate binding barrel"/>
    <property type="match status" value="2"/>
</dbReference>
<keyword evidence="11 16" id="KW-0057">Aromatic amino acid biosynthesis</keyword>
<dbReference type="GO" id="GO:0000162">
    <property type="term" value="P:L-tryptophan biosynthetic process"/>
    <property type="evidence" value="ECO:0007669"/>
    <property type="project" value="UniProtKB-UniRule"/>
</dbReference>
<dbReference type="PROSITE" id="PS00614">
    <property type="entry name" value="IGPS"/>
    <property type="match status" value="1"/>
</dbReference>
<evidence type="ECO:0000256" key="17">
    <source>
        <dbReference type="HAMAP-Rule" id="MF_00135"/>
    </source>
</evidence>
<feature type="domain" description="Indole-3-glycerol phosphate synthase" evidence="18">
    <location>
        <begin position="14"/>
        <end position="260"/>
    </location>
</feature>
<dbReference type="STRING" id="1123402.SAMN02583745_02513"/>
<evidence type="ECO:0000259" key="19">
    <source>
        <dbReference type="Pfam" id="PF00697"/>
    </source>
</evidence>
<dbReference type="HAMAP" id="MF_00134_B">
    <property type="entry name" value="IGPS_B"/>
    <property type="match status" value="1"/>
</dbReference>
<dbReference type="FunFam" id="3.20.20.70:FF:000024">
    <property type="entry name" value="Indole-3-glycerol phosphate synthase"/>
    <property type="match status" value="1"/>
</dbReference>
<keyword evidence="13 16" id="KW-0456">Lyase</keyword>
<evidence type="ECO:0000256" key="4">
    <source>
        <dbReference type="ARBA" id="ARBA00004696"/>
    </source>
</evidence>
<keyword evidence="9 16" id="KW-0210">Decarboxylase</keyword>
<evidence type="ECO:0000256" key="5">
    <source>
        <dbReference type="ARBA" id="ARBA00007902"/>
    </source>
</evidence>
<dbReference type="UniPathway" id="UPA00035">
    <property type="reaction ID" value="UER00042"/>
</dbReference>
<dbReference type="InterPro" id="IPR001468">
    <property type="entry name" value="Indole-3-GlycerolPSynthase_CS"/>
</dbReference>
<comment type="similarity">
    <text evidence="6">In the C-terminal section; belongs to the TrpF family.</text>
</comment>
<dbReference type="OrthoDB" id="9804217at2"/>
<comment type="pathway">
    <text evidence="3 17">Amino-acid biosynthesis; L-tryptophan biosynthesis; L-tryptophan from chorismate: step 3/5.</text>
</comment>
<evidence type="ECO:0000256" key="8">
    <source>
        <dbReference type="ARBA" id="ARBA00022605"/>
    </source>
</evidence>
<evidence type="ECO:0000256" key="1">
    <source>
        <dbReference type="ARBA" id="ARBA00001164"/>
    </source>
</evidence>
<dbReference type="InterPro" id="IPR013798">
    <property type="entry name" value="Indole-3-glycerol_P_synth_dom"/>
</dbReference>
<evidence type="ECO:0000256" key="7">
    <source>
        <dbReference type="ARBA" id="ARBA00011245"/>
    </source>
</evidence>
<accession>A0A1I0ET21</accession>
<dbReference type="CDD" id="cd00331">
    <property type="entry name" value="IGPS"/>
    <property type="match status" value="1"/>
</dbReference>
<evidence type="ECO:0000256" key="3">
    <source>
        <dbReference type="ARBA" id="ARBA00004664"/>
    </source>
</evidence>
<comment type="similarity">
    <text evidence="5">In the N-terminal section; belongs to the TrpC family.</text>
</comment>
<evidence type="ECO:0000313" key="20">
    <source>
        <dbReference type="EMBL" id="SET48701.1"/>
    </source>
</evidence>
<comment type="catalytic activity">
    <reaction evidence="1 17">
        <text>N-(5-phospho-beta-D-ribosyl)anthranilate = 1-(2-carboxyphenylamino)-1-deoxy-D-ribulose 5-phosphate</text>
        <dbReference type="Rhea" id="RHEA:21540"/>
        <dbReference type="ChEBI" id="CHEBI:18277"/>
        <dbReference type="ChEBI" id="CHEBI:58613"/>
        <dbReference type="EC" id="5.3.1.24"/>
    </reaction>
</comment>
<dbReference type="Pfam" id="PF00218">
    <property type="entry name" value="IGPS"/>
    <property type="match status" value="1"/>
</dbReference>
<evidence type="ECO:0000256" key="6">
    <source>
        <dbReference type="ARBA" id="ARBA00009847"/>
    </source>
</evidence>
<dbReference type="NCBIfam" id="NF001377">
    <property type="entry name" value="PRK00278.2-4"/>
    <property type="match status" value="1"/>
</dbReference>
<evidence type="ECO:0000256" key="2">
    <source>
        <dbReference type="ARBA" id="ARBA00001633"/>
    </source>
</evidence>
<keyword evidence="12 17" id="KW-0413">Isomerase</keyword>
<dbReference type="EC" id="5.3.1.24" evidence="17"/>
<dbReference type="NCBIfam" id="NF006945">
    <property type="entry name" value="PRK09427.1"/>
    <property type="match status" value="1"/>
</dbReference>
<comment type="catalytic activity">
    <reaction evidence="2 16">
        <text>1-(2-carboxyphenylamino)-1-deoxy-D-ribulose 5-phosphate + H(+) = (1S,2R)-1-C-(indol-3-yl)glycerol 3-phosphate + CO2 + H2O</text>
        <dbReference type="Rhea" id="RHEA:23476"/>
        <dbReference type="ChEBI" id="CHEBI:15377"/>
        <dbReference type="ChEBI" id="CHEBI:15378"/>
        <dbReference type="ChEBI" id="CHEBI:16526"/>
        <dbReference type="ChEBI" id="CHEBI:58613"/>
        <dbReference type="ChEBI" id="CHEBI:58866"/>
        <dbReference type="EC" id="4.1.1.48"/>
    </reaction>
</comment>
<proteinExistence type="inferred from homology"/>
<evidence type="ECO:0000256" key="16">
    <source>
        <dbReference type="HAMAP-Rule" id="MF_00134"/>
    </source>
</evidence>
<evidence type="ECO:0000256" key="14">
    <source>
        <dbReference type="ARBA" id="ARBA00023268"/>
    </source>
</evidence>
<dbReference type="PANTHER" id="PTHR22854:SF2">
    <property type="entry name" value="INDOLE-3-GLYCEROL-PHOSPHATE SYNTHASE"/>
    <property type="match status" value="1"/>
</dbReference>
<dbReference type="InterPro" id="IPR045186">
    <property type="entry name" value="Indole-3-glycerol_P_synth"/>
</dbReference>
<sequence length="464" mass="51654">MGYVITETLKGTVLEKILADKLNWLESHKAKLPLKEFEATLTPSNRDFYHAFNKNQTQFILECKKASPSKGLIRESFDIEKIALTYQSYASVISVLTDEPYFQGDYHFLPKVSGLVKQPILCKDFIIDGYQIKLARHFQADAILLMLSILDDQQYKALESIAHELSMGILTEVSNETELQRAINLGAKVIGINNRDLRDLSVDLSTSLKLAPTIPNDRIIISESGIRNYSDVRRLAKFVDGFLIGSALMAEDDLEGAIKKIILGANKVCGLTRAEDAKAAFDAGAIFGGLIFVQNTPRHINTSQAKNIIAGAPLAYVGVFRNDNIDHIASVVKELNLSAVQLHGHENQAYVTMLRKKLPLECQIWKALSIEHKLPERDWEHVDKYVFDHGPGGSGQTFDWAVFKGHENDNLNNVLLAGGLSPDNCKQAAEFYCGGLDFNSGVENKPALKDADKIRTVFTNLRDY</sequence>
<dbReference type="CDD" id="cd00405">
    <property type="entry name" value="PRAI"/>
    <property type="match status" value="1"/>
</dbReference>
<feature type="domain" description="N-(5'phosphoribosyl) anthranilate isomerase (PRAI)" evidence="19">
    <location>
        <begin position="266"/>
        <end position="459"/>
    </location>
</feature>
<evidence type="ECO:0000313" key="21">
    <source>
        <dbReference type="Proteomes" id="UP000242642"/>
    </source>
</evidence>
<comment type="subunit">
    <text evidence="7">Monomer.</text>
</comment>
<gene>
    <name evidence="17" type="primary">trpF</name>
    <name evidence="16" type="synonym">trpC</name>
    <name evidence="20" type="ORF">SAMN02583745_02513</name>
</gene>
<dbReference type="Gene3D" id="3.20.20.70">
    <property type="entry name" value="Aldolase class I"/>
    <property type="match status" value="2"/>
</dbReference>
<dbReference type="InterPro" id="IPR001240">
    <property type="entry name" value="PRAI_dom"/>
</dbReference>
<dbReference type="AlphaFoldDB" id="A0A1I0ET21"/>
<evidence type="ECO:0000256" key="15">
    <source>
        <dbReference type="ARBA" id="ARBA00025592"/>
    </source>
</evidence>
<evidence type="ECO:0000259" key="18">
    <source>
        <dbReference type="Pfam" id="PF00218"/>
    </source>
</evidence>
<keyword evidence="21" id="KW-1185">Reference proteome</keyword>
<dbReference type="EMBL" id="FOHV01000031">
    <property type="protein sequence ID" value="SET48701.1"/>
    <property type="molecule type" value="Genomic_DNA"/>
</dbReference>
<dbReference type="InterPro" id="IPR013785">
    <property type="entry name" value="Aldolase_TIM"/>
</dbReference>
<comment type="similarity">
    <text evidence="17">Belongs to the TrpF family.</text>
</comment>
<protein>
    <recommendedName>
        <fullName evidence="16 17">Multifunctional fusion protein</fullName>
    </recommendedName>
    <domain>
        <recommendedName>
            <fullName evidence="16">Indole-3-glycerol phosphate synthase</fullName>
            <shortName evidence="16">IGPS</shortName>
            <ecNumber evidence="16">4.1.1.48</ecNumber>
        </recommendedName>
    </domain>
    <domain>
        <recommendedName>
            <fullName evidence="17">N-(5'-phosphoribosyl)anthranilate isomerase</fullName>
            <shortName evidence="17">PRAI</shortName>
            <ecNumber evidence="17">5.3.1.24</ecNumber>
        </recommendedName>
    </domain>
</protein>